<reference evidence="3 4" key="1">
    <citation type="submission" date="2019-07" db="EMBL/GenBank/DDBJ databases">
        <title>R&amp;d 2014.</title>
        <authorList>
            <person name="Klenk H.-P."/>
        </authorList>
    </citation>
    <scope>NUCLEOTIDE SEQUENCE [LARGE SCALE GENOMIC DNA]</scope>
    <source>
        <strain evidence="3 4">DSM 43912</strain>
    </source>
</reference>
<evidence type="ECO:0000313" key="4">
    <source>
        <dbReference type="Proteomes" id="UP000319728"/>
    </source>
</evidence>
<dbReference type="EMBL" id="VLLP01000001">
    <property type="protein sequence ID" value="TWJ28875.1"/>
    <property type="molecule type" value="Genomic_DNA"/>
</dbReference>
<dbReference type="Proteomes" id="UP000319728">
    <property type="component" value="Unassembled WGS sequence"/>
</dbReference>
<feature type="domain" description="GerMN" evidence="2">
    <location>
        <begin position="82"/>
        <end position="177"/>
    </location>
</feature>
<feature type="region of interest" description="Disordered" evidence="1">
    <location>
        <begin position="42"/>
        <end position="61"/>
    </location>
</feature>
<dbReference type="InterPro" id="IPR019606">
    <property type="entry name" value="GerMN"/>
</dbReference>
<evidence type="ECO:0000259" key="2">
    <source>
        <dbReference type="Pfam" id="PF10646"/>
    </source>
</evidence>
<gene>
    <name evidence="3" type="ORF">JD81_02381</name>
</gene>
<comment type="caution">
    <text evidence="3">The sequence shown here is derived from an EMBL/GenBank/DDBJ whole genome shotgun (WGS) entry which is preliminary data.</text>
</comment>
<proteinExistence type="predicted"/>
<name>A0A562WFG6_9ACTN</name>
<sequence length="203" mass="20906">MLSGDARRPDPGGTGWPLRAALVAATGLLALAGCGVSAERVPREVTPPHGPFPAATPGTAATESGTVVQRLCYVRDDTLVVVDRRVRTLPTPREQIGLLVDGPVATEQEDRLTSALTGVNVVTDVRVAGGEATVAVGERLAGTGRNDEVLAFGQIVCTLTGRADVDRVTFVQGGQRLGVPRADGSLSTGPLTAADYAAMVSPR</sequence>
<keyword evidence="4" id="KW-1185">Reference proteome</keyword>
<dbReference type="Pfam" id="PF10646">
    <property type="entry name" value="Germane"/>
    <property type="match status" value="1"/>
</dbReference>
<feature type="compositionally biased region" description="Low complexity" evidence="1">
    <location>
        <begin position="52"/>
        <end position="61"/>
    </location>
</feature>
<dbReference type="AlphaFoldDB" id="A0A562WFG6"/>
<accession>A0A562WFG6</accession>
<organism evidence="3 4">
    <name type="scientific">Micromonospora sagamiensis</name>
    <dbReference type="NCBI Taxonomy" id="47875"/>
    <lineage>
        <taxon>Bacteria</taxon>
        <taxon>Bacillati</taxon>
        <taxon>Actinomycetota</taxon>
        <taxon>Actinomycetes</taxon>
        <taxon>Micromonosporales</taxon>
        <taxon>Micromonosporaceae</taxon>
        <taxon>Micromonospora</taxon>
    </lineage>
</organism>
<protein>
    <submittedName>
        <fullName evidence="3">Sporulation and spore germination protein</fullName>
    </submittedName>
</protein>
<evidence type="ECO:0000256" key="1">
    <source>
        <dbReference type="SAM" id="MobiDB-lite"/>
    </source>
</evidence>
<evidence type="ECO:0000313" key="3">
    <source>
        <dbReference type="EMBL" id="TWJ28875.1"/>
    </source>
</evidence>
<dbReference type="PROSITE" id="PS51257">
    <property type="entry name" value="PROKAR_LIPOPROTEIN"/>
    <property type="match status" value="1"/>
</dbReference>